<dbReference type="RefSeq" id="WP_092561342.1">
    <property type="nucleotide sequence ID" value="NZ_FNQV01000002.1"/>
</dbReference>
<gene>
    <name evidence="1" type="ORF">SAMN02910418_00321</name>
</gene>
<dbReference type="Pfam" id="PF18306">
    <property type="entry name" value="LDcluster4"/>
    <property type="match status" value="1"/>
</dbReference>
<dbReference type="AlphaFoldDB" id="A0A1H3W885"/>
<dbReference type="PANTHER" id="PTHR43393">
    <property type="entry name" value="CYTOKININ RIBOSIDE 5'-MONOPHOSPHATE PHOSPHORIBOHYDROLASE"/>
    <property type="match status" value="1"/>
</dbReference>
<name>A0A1H3W885_9ACTO</name>
<sequence>MSQSLYSRQPRATDIEILEKFDELVARGAKKMSGWHIQGVDLRERSAELRALDPTGALFLGCALTKADEESLRARGGLVFPRIRDIPFNMYRASLYTPQQLYAGLDEGGYEATFDAQVYAWTKRQDTRGDVRVTLATALHDHGISDALADIRSRGVFAPHIAGVMGGHALQRGSDQYAKAARFGQVLARQGLTVATGGGPGAMEAVNLGAFFTADGTRLHSALESLASVPSFVPDATAWARVAFDLIRDYEGTPSLGIPTWFYGHEPPNLFATHTAKYFTNALRESILLEICDTGIAFLPGHAGTVQEIFQDACENHYSPPEAVAPMVLIDRDYWTRVLPAWPLLYAVVSSGPAASSIFLVDSVDEAAEILSDHALRA</sequence>
<evidence type="ECO:0000313" key="2">
    <source>
        <dbReference type="Proteomes" id="UP000199288"/>
    </source>
</evidence>
<dbReference type="OrthoDB" id="9807160at2"/>
<dbReference type="EMBL" id="FNQV01000002">
    <property type="protein sequence ID" value="SDZ83051.1"/>
    <property type="molecule type" value="Genomic_DNA"/>
</dbReference>
<dbReference type="InterPro" id="IPR041164">
    <property type="entry name" value="LDcluster4"/>
</dbReference>
<organism evidence="1 2">
    <name type="scientific">Bowdeniella nasicola</name>
    <dbReference type="NCBI Taxonomy" id="208480"/>
    <lineage>
        <taxon>Bacteria</taxon>
        <taxon>Bacillati</taxon>
        <taxon>Actinomycetota</taxon>
        <taxon>Actinomycetes</taxon>
        <taxon>Actinomycetales</taxon>
        <taxon>Actinomycetaceae</taxon>
        <taxon>Bowdeniella</taxon>
    </lineage>
</organism>
<accession>A0A1H3W885</accession>
<proteinExistence type="predicted"/>
<dbReference type="InterPro" id="IPR052341">
    <property type="entry name" value="LOG_family_nucleotidases"/>
</dbReference>
<dbReference type="PANTHER" id="PTHR43393:SF3">
    <property type="entry name" value="LYSINE DECARBOXYLASE-LIKE PROTEIN"/>
    <property type="match status" value="1"/>
</dbReference>
<dbReference type="Gene3D" id="3.40.50.450">
    <property type="match status" value="1"/>
</dbReference>
<dbReference type="SUPFAM" id="SSF102405">
    <property type="entry name" value="MCP/YpsA-like"/>
    <property type="match status" value="1"/>
</dbReference>
<reference evidence="2" key="1">
    <citation type="submission" date="2016-10" db="EMBL/GenBank/DDBJ databases">
        <authorList>
            <person name="Varghese N."/>
            <person name="Submissions S."/>
        </authorList>
    </citation>
    <scope>NUCLEOTIDE SEQUENCE [LARGE SCALE GENOMIC DNA]</scope>
    <source>
        <strain evidence="2">KPR-1</strain>
    </source>
</reference>
<dbReference type="Proteomes" id="UP000199288">
    <property type="component" value="Unassembled WGS sequence"/>
</dbReference>
<dbReference type="GO" id="GO:0005829">
    <property type="term" value="C:cytosol"/>
    <property type="evidence" value="ECO:0007669"/>
    <property type="project" value="TreeGrafter"/>
</dbReference>
<protein>
    <recommendedName>
        <fullName evidence="3">Rossmann fold nucleotide-binding protein</fullName>
    </recommendedName>
</protein>
<evidence type="ECO:0008006" key="3">
    <source>
        <dbReference type="Google" id="ProtNLM"/>
    </source>
</evidence>
<evidence type="ECO:0000313" key="1">
    <source>
        <dbReference type="EMBL" id="SDZ83051.1"/>
    </source>
</evidence>
<keyword evidence="2" id="KW-1185">Reference proteome</keyword>